<dbReference type="Pfam" id="PF20154">
    <property type="entry name" value="LNT_N"/>
    <property type="match status" value="1"/>
</dbReference>
<keyword evidence="4 9" id="KW-0808">Transferase</keyword>
<comment type="function">
    <text evidence="9">Catalyzes the phospholipid dependent N-acylation of the N-terminal cysteine of apolipoprotein, the last step in lipoprotein maturation.</text>
</comment>
<keyword evidence="6 9" id="KW-1133">Transmembrane helix</keyword>
<evidence type="ECO:0000256" key="6">
    <source>
        <dbReference type="ARBA" id="ARBA00022989"/>
    </source>
</evidence>
<dbReference type="PANTHER" id="PTHR38686:SF1">
    <property type="entry name" value="APOLIPOPROTEIN N-ACYLTRANSFERASE"/>
    <property type="match status" value="1"/>
</dbReference>
<dbReference type="PANTHER" id="PTHR38686">
    <property type="entry name" value="APOLIPOPROTEIN N-ACYLTRANSFERASE"/>
    <property type="match status" value="1"/>
</dbReference>
<dbReference type="GO" id="GO:0016410">
    <property type="term" value="F:N-acyltransferase activity"/>
    <property type="evidence" value="ECO:0007669"/>
    <property type="project" value="UniProtKB-UniRule"/>
</dbReference>
<feature type="transmembrane region" description="Helical" evidence="9">
    <location>
        <begin position="184"/>
        <end position="202"/>
    </location>
</feature>
<feature type="transmembrane region" description="Helical" evidence="9">
    <location>
        <begin position="78"/>
        <end position="105"/>
    </location>
</feature>
<keyword evidence="3 9" id="KW-1003">Cell membrane</keyword>
<feature type="transmembrane region" description="Helical" evidence="9">
    <location>
        <begin position="154"/>
        <end position="172"/>
    </location>
</feature>
<evidence type="ECO:0000256" key="4">
    <source>
        <dbReference type="ARBA" id="ARBA00022679"/>
    </source>
</evidence>
<dbReference type="Pfam" id="PF00795">
    <property type="entry name" value="CN_hydrolase"/>
    <property type="match status" value="1"/>
</dbReference>
<dbReference type="InterPro" id="IPR045378">
    <property type="entry name" value="LNT_N"/>
</dbReference>
<dbReference type="EC" id="2.3.1.269" evidence="9"/>
<evidence type="ECO:0000256" key="7">
    <source>
        <dbReference type="ARBA" id="ARBA00023136"/>
    </source>
</evidence>
<organism evidence="11">
    <name type="scientific">Thermohahella caldifontis</name>
    <dbReference type="NCBI Taxonomy" id="3142973"/>
    <lineage>
        <taxon>Bacteria</taxon>
        <taxon>Pseudomonadati</taxon>
        <taxon>Pseudomonadota</taxon>
        <taxon>Gammaproteobacteria</taxon>
        <taxon>Oceanospirillales</taxon>
        <taxon>Hahellaceae</taxon>
        <taxon>Thermohahella</taxon>
    </lineage>
</organism>
<sequence>MRTWQRLTLLTCSGAALGLTFAPFYQWWLALPLAAALWGLRPGTSPRRDALEGWLVGLGLFGANVNWVWISIHEFGYAPVWLATLLTALFAASLALFTAGQWLCLGWLARRKSLTPLTFAATWILWEWIRSGLLSGFPWLYIGTGWVDSPLAPAARWTGVYGLSGLVMLAGAQLYELYSTRTRPAALALTGTLAAAVILAVLGQTTFRTTPTGTLDVAVVQTAIPQNIKWDPAYRDQIIRQYITLSTPHWDADLILWPETALPLFYQQDAGFFRQLDAQARQTRTALGYGILLPETQEGRRIYYNGFIWQGLGSGTYRKQKLVPFGEYVPLAGLLRGLIAFFDLPMSDMQAGSPDQPLQQAQGIPVATFICYEIVYPDFVAHRSRDAQLLVTVSNDAWFGLFAGPAQHMQIARMRAVEQDKTLLRAANRGHTGIITPDGEVLDPVAPAQGGVSRGTAALRSGTTLYGRTGSLPLMFIASLAIAGTLKRRYRSSS</sequence>
<feature type="transmembrane region" description="Helical" evidence="9">
    <location>
        <begin position="53"/>
        <end position="72"/>
    </location>
</feature>
<evidence type="ECO:0000256" key="1">
    <source>
        <dbReference type="ARBA" id="ARBA00004651"/>
    </source>
</evidence>
<dbReference type="SUPFAM" id="SSF56317">
    <property type="entry name" value="Carbon-nitrogen hydrolase"/>
    <property type="match status" value="1"/>
</dbReference>
<evidence type="ECO:0000259" key="10">
    <source>
        <dbReference type="PROSITE" id="PS50263"/>
    </source>
</evidence>
<evidence type="ECO:0000256" key="8">
    <source>
        <dbReference type="ARBA" id="ARBA00023315"/>
    </source>
</evidence>
<reference evidence="11" key="1">
    <citation type="submission" date="2024-05" db="EMBL/GenBank/DDBJ databases">
        <title>Genome sequencing of novel strain.</title>
        <authorList>
            <person name="Ganbat D."/>
            <person name="Ganbat S."/>
            <person name="Lee S.-J."/>
        </authorList>
    </citation>
    <scope>NUCLEOTIDE SEQUENCE</scope>
    <source>
        <strain evidence="11">SMD15-11</strain>
    </source>
</reference>
<accession>A0AB39UY51</accession>
<dbReference type="RefSeq" id="WP_369601710.1">
    <property type="nucleotide sequence ID" value="NZ_CP154858.1"/>
</dbReference>
<dbReference type="CDD" id="cd07571">
    <property type="entry name" value="ALP_N-acyl_transferase"/>
    <property type="match status" value="1"/>
</dbReference>
<comment type="similarity">
    <text evidence="2 9">Belongs to the CN hydrolase family. Apolipoprotein N-acyltransferase subfamily.</text>
</comment>
<dbReference type="Gene3D" id="3.60.110.10">
    <property type="entry name" value="Carbon-nitrogen hydrolase"/>
    <property type="match status" value="1"/>
</dbReference>
<comment type="subcellular location">
    <subcellularLocation>
        <location evidence="1 9">Cell membrane</location>
        <topology evidence="1 9">Multi-pass membrane protein</topology>
    </subcellularLocation>
</comment>
<dbReference type="KEGG" id="tcd:AAIA72_01605"/>
<feature type="transmembrane region" description="Helical" evidence="9">
    <location>
        <begin position="465"/>
        <end position="486"/>
    </location>
</feature>
<dbReference type="GO" id="GO:0005886">
    <property type="term" value="C:plasma membrane"/>
    <property type="evidence" value="ECO:0007669"/>
    <property type="project" value="UniProtKB-SubCell"/>
</dbReference>
<dbReference type="EMBL" id="CP154858">
    <property type="protein sequence ID" value="XDT72706.1"/>
    <property type="molecule type" value="Genomic_DNA"/>
</dbReference>
<dbReference type="HAMAP" id="MF_01148">
    <property type="entry name" value="Lnt"/>
    <property type="match status" value="1"/>
</dbReference>
<dbReference type="PROSITE" id="PS50263">
    <property type="entry name" value="CN_HYDROLASE"/>
    <property type="match status" value="1"/>
</dbReference>
<dbReference type="InterPro" id="IPR004563">
    <property type="entry name" value="Apolipo_AcylTrfase"/>
</dbReference>
<name>A0AB39UY51_9GAMM</name>
<keyword evidence="5 9" id="KW-0812">Transmembrane</keyword>
<gene>
    <name evidence="9 11" type="primary">lnt</name>
    <name evidence="11" type="ORF">AAIA72_01605</name>
</gene>
<comment type="pathway">
    <text evidence="9">Protein modification; lipoprotein biosynthesis (N-acyl transfer).</text>
</comment>
<feature type="domain" description="CN hydrolase" evidence="10">
    <location>
        <begin position="220"/>
        <end position="461"/>
    </location>
</feature>
<evidence type="ECO:0000256" key="2">
    <source>
        <dbReference type="ARBA" id="ARBA00010065"/>
    </source>
</evidence>
<keyword evidence="8 9" id="KW-0012">Acyltransferase</keyword>
<comment type="catalytic activity">
    <reaction evidence="9">
        <text>N-terminal S-1,2-diacyl-sn-glyceryl-L-cysteinyl-[lipoprotein] + a glycerophospholipid = N-acyl-S-1,2-diacyl-sn-glyceryl-L-cysteinyl-[lipoprotein] + a 2-acyl-sn-glycero-3-phospholipid + H(+)</text>
        <dbReference type="Rhea" id="RHEA:48228"/>
        <dbReference type="Rhea" id="RHEA-COMP:14681"/>
        <dbReference type="Rhea" id="RHEA-COMP:14684"/>
        <dbReference type="ChEBI" id="CHEBI:15378"/>
        <dbReference type="ChEBI" id="CHEBI:136912"/>
        <dbReference type="ChEBI" id="CHEBI:140656"/>
        <dbReference type="ChEBI" id="CHEBI:140657"/>
        <dbReference type="ChEBI" id="CHEBI:140660"/>
        <dbReference type="EC" id="2.3.1.269"/>
    </reaction>
</comment>
<keyword evidence="7 9" id="KW-0472">Membrane</keyword>
<evidence type="ECO:0000256" key="5">
    <source>
        <dbReference type="ARBA" id="ARBA00022692"/>
    </source>
</evidence>
<comment type="caution">
    <text evidence="9">Lacks conserved residue(s) required for the propagation of feature annotation.</text>
</comment>
<evidence type="ECO:0000313" key="11">
    <source>
        <dbReference type="EMBL" id="XDT72706.1"/>
    </source>
</evidence>
<evidence type="ECO:0000256" key="3">
    <source>
        <dbReference type="ARBA" id="ARBA00022475"/>
    </source>
</evidence>
<proteinExistence type="inferred from homology"/>
<dbReference type="InterPro" id="IPR003010">
    <property type="entry name" value="C-N_Hydrolase"/>
</dbReference>
<dbReference type="InterPro" id="IPR036526">
    <property type="entry name" value="C-N_Hydrolase_sf"/>
</dbReference>
<protein>
    <recommendedName>
        <fullName evidence="9">Apolipoprotein N-acyltransferase</fullName>
        <shortName evidence="9">ALP N-acyltransferase</shortName>
        <ecNumber evidence="9">2.3.1.269</ecNumber>
    </recommendedName>
</protein>
<dbReference type="AlphaFoldDB" id="A0AB39UY51"/>
<dbReference type="GO" id="GO:0042158">
    <property type="term" value="P:lipoprotein biosynthetic process"/>
    <property type="evidence" value="ECO:0007669"/>
    <property type="project" value="UniProtKB-UniRule"/>
</dbReference>
<evidence type="ECO:0000256" key="9">
    <source>
        <dbReference type="HAMAP-Rule" id="MF_01148"/>
    </source>
</evidence>